<dbReference type="GO" id="GO:0034976">
    <property type="term" value="P:response to endoplasmic reticulum stress"/>
    <property type="evidence" value="ECO:0007669"/>
    <property type="project" value="TreeGrafter"/>
</dbReference>
<gene>
    <name evidence="16" type="ORF">TCNE_LOCUS7967</name>
</gene>
<evidence type="ECO:0000313" key="17">
    <source>
        <dbReference type="Proteomes" id="UP000050794"/>
    </source>
</evidence>
<dbReference type="NCBIfam" id="TIGR01130">
    <property type="entry name" value="ER_PDI_fam"/>
    <property type="match status" value="1"/>
</dbReference>
<feature type="domain" description="Thioredoxin" evidence="15">
    <location>
        <begin position="343"/>
        <end position="491"/>
    </location>
</feature>
<dbReference type="GO" id="GO:0003810">
    <property type="term" value="F:protein-glutamine gamma-glutamyltransferase activity"/>
    <property type="evidence" value="ECO:0007669"/>
    <property type="project" value="UniProtKB-ARBA"/>
</dbReference>
<dbReference type="SUPFAM" id="SSF52833">
    <property type="entry name" value="Thioredoxin-like"/>
    <property type="match status" value="4"/>
</dbReference>
<dbReference type="InterPro" id="IPR017937">
    <property type="entry name" value="Thioredoxin_CS"/>
</dbReference>
<feature type="signal peptide" evidence="13">
    <location>
        <begin position="1"/>
        <end position="19"/>
    </location>
</feature>
<feature type="region of interest" description="Disordered" evidence="14">
    <location>
        <begin position="489"/>
        <end position="517"/>
    </location>
</feature>
<keyword evidence="5 13" id="KW-0732">Signal</keyword>
<sequence>MFKLVAFGIFVAIAAAGAAYEEEENVIVITKDNFDEVVNGHEFVLVEFYAPWCGHCKALAPEYAKAATQLKEEDSPIKLAKCDATVHGDLAAKFEVRGYPTLKLFRSGKPTEYGGGRDAASIVAWLKKKTGPAAKTLKTGDDVKDLQDSADVVVVGYFKDVEGADAKTFLEVASVIDDLPFGITSAKDAAKQLELSKEGIVLLKKFDEGRDVFDQKLTVDELKAWVQVNRMALVSEFTQESAAVIFGGDIKSHNLLFISKETHEFEKLEKEFREAAKSFKGKLLFVYINTDIEDNARIMEFFGLKKEDLPALRLISLEEDMTKFKPDFDEITTDNIIKFTNLYLEGKLKPHLMSEEIPEDWDKNPVKVLVGKNFDKVARDPKYNVLVEFYAPWCGHCKQLAPTWDKLGEKYKDHKDILIAKMDATANEVEDVKVQSFPTIKFFPANSNKVLFPRYFLSFVVFCHHFSDGIIDYTGERTLEGFVKFLESGGKEGAGLSETEKAAAEAESEEEEGHTEL</sequence>
<dbReference type="CDD" id="cd02995">
    <property type="entry name" value="PDI_a_PDI_a'_C"/>
    <property type="match status" value="1"/>
</dbReference>
<evidence type="ECO:0000256" key="14">
    <source>
        <dbReference type="SAM" id="MobiDB-lite"/>
    </source>
</evidence>
<proteinExistence type="inferred from homology"/>
<dbReference type="InterPro" id="IPR013766">
    <property type="entry name" value="Thioredoxin_domain"/>
</dbReference>
<protein>
    <recommendedName>
        <fullName evidence="4 13">Protein disulfide-isomerase</fullName>
        <ecNumber evidence="4 13">5.3.4.1</ecNumber>
    </recommendedName>
</protein>
<evidence type="ECO:0000256" key="11">
    <source>
        <dbReference type="PIRSR" id="PIRSR605792-51"/>
    </source>
</evidence>
<keyword evidence="10 11" id="KW-0676">Redox-active center</keyword>
<dbReference type="GO" id="GO:0003756">
    <property type="term" value="F:protein disulfide isomerase activity"/>
    <property type="evidence" value="ECO:0007669"/>
    <property type="project" value="UniProtKB-EC"/>
</dbReference>
<dbReference type="Gene3D" id="3.40.30.10">
    <property type="entry name" value="Glutaredoxin"/>
    <property type="match status" value="4"/>
</dbReference>
<dbReference type="AlphaFoldDB" id="A0A183UHJ7"/>
<feature type="disulfide bond" description="Redox-active" evidence="11">
    <location>
        <begin position="53"/>
        <end position="56"/>
    </location>
</feature>
<dbReference type="Pfam" id="PF13848">
    <property type="entry name" value="Thioredoxin_6"/>
    <property type="match status" value="1"/>
</dbReference>
<accession>A0A183UHJ7</accession>
<keyword evidence="8 11" id="KW-1015">Disulfide bond</keyword>
<evidence type="ECO:0000256" key="1">
    <source>
        <dbReference type="ARBA" id="ARBA00001182"/>
    </source>
</evidence>
<comment type="subcellular location">
    <subcellularLocation>
        <location evidence="2">Endoplasmic reticulum lumen</location>
    </subcellularLocation>
</comment>
<dbReference type="NCBIfam" id="TIGR01126">
    <property type="entry name" value="pdi_dom"/>
    <property type="match status" value="1"/>
</dbReference>
<dbReference type="GO" id="GO:0006457">
    <property type="term" value="P:protein folding"/>
    <property type="evidence" value="ECO:0007669"/>
    <property type="project" value="TreeGrafter"/>
</dbReference>
<keyword evidence="17" id="KW-1185">Reference proteome</keyword>
<evidence type="ECO:0000256" key="8">
    <source>
        <dbReference type="ARBA" id="ARBA00023157"/>
    </source>
</evidence>
<feature type="domain" description="Thioredoxin" evidence="15">
    <location>
        <begin position="9"/>
        <end position="131"/>
    </location>
</feature>
<comment type="similarity">
    <text evidence="3 12">Belongs to the protein disulfide isomerase family.</text>
</comment>
<dbReference type="PANTHER" id="PTHR18929:SF240">
    <property type="entry name" value="PROTEIN DISULFIDE-ISOMERASE"/>
    <property type="match status" value="1"/>
</dbReference>
<feature type="chain" id="PRO_5044514034" description="Protein disulfide-isomerase" evidence="13">
    <location>
        <begin position="20"/>
        <end position="517"/>
    </location>
</feature>
<dbReference type="PANTHER" id="PTHR18929">
    <property type="entry name" value="PROTEIN DISULFIDE ISOMERASE"/>
    <property type="match status" value="1"/>
</dbReference>
<evidence type="ECO:0000256" key="5">
    <source>
        <dbReference type="ARBA" id="ARBA00022729"/>
    </source>
</evidence>
<dbReference type="EMBL" id="UYWY01019795">
    <property type="protein sequence ID" value="VDM39288.1"/>
    <property type="molecule type" value="Genomic_DNA"/>
</dbReference>
<evidence type="ECO:0000313" key="16">
    <source>
        <dbReference type="EMBL" id="VDM39288.1"/>
    </source>
</evidence>
<dbReference type="FunFam" id="3.40.30.10:FF:000027">
    <property type="entry name" value="protein disulfide-isomerase A2"/>
    <property type="match status" value="1"/>
</dbReference>
<evidence type="ECO:0000256" key="10">
    <source>
        <dbReference type="ARBA" id="ARBA00023284"/>
    </source>
</evidence>
<dbReference type="GO" id="GO:0005788">
    <property type="term" value="C:endoplasmic reticulum lumen"/>
    <property type="evidence" value="ECO:0007669"/>
    <property type="project" value="UniProtKB-SubCell"/>
</dbReference>
<keyword evidence="9 13" id="KW-0413">Isomerase</keyword>
<evidence type="ECO:0000256" key="4">
    <source>
        <dbReference type="ARBA" id="ARBA00012723"/>
    </source>
</evidence>
<dbReference type="PROSITE" id="PS00194">
    <property type="entry name" value="THIOREDOXIN_1"/>
    <property type="match status" value="2"/>
</dbReference>
<evidence type="ECO:0000256" key="2">
    <source>
        <dbReference type="ARBA" id="ARBA00004319"/>
    </source>
</evidence>
<dbReference type="FunFam" id="3.40.30.10:FF:000042">
    <property type="entry name" value="protein disulfide-isomerase A2"/>
    <property type="match status" value="1"/>
</dbReference>
<dbReference type="WBParaSite" id="TCNE_0000796701-mRNA-1">
    <property type="protein sequence ID" value="TCNE_0000796701-mRNA-1"/>
    <property type="gene ID" value="TCNE_0000796701"/>
</dbReference>
<dbReference type="Pfam" id="PF00085">
    <property type="entry name" value="Thioredoxin"/>
    <property type="match status" value="2"/>
</dbReference>
<organism evidence="17 18">
    <name type="scientific">Toxocara canis</name>
    <name type="common">Canine roundworm</name>
    <dbReference type="NCBI Taxonomy" id="6265"/>
    <lineage>
        <taxon>Eukaryota</taxon>
        <taxon>Metazoa</taxon>
        <taxon>Ecdysozoa</taxon>
        <taxon>Nematoda</taxon>
        <taxon>Chromadorea</taxon>
        <taxon>Rhabditida</taxon>
        <taxon>Spirurina</taxon>
        <taxon>Ascaridomorpha</taxon>
        <taxon>Ascaridoidea</taxon>
        <taxon>Toxocaridae</taxon>
        <taxon>Toxocara</taxon>
    </lineage>
</organism>
<evidence type="ECO:0000256" key="6">
    <source>
        <dbReference type="ARBA" id="ARBA00022737"/>
    </source>
</evidence>
<keyword evidence="6" id="KW-0677">Repeat</keyword>
<name>A0A183UHJ7_TOXCA</name>
<evidence type="ECO:0000256" key="3">
    <source>
        <dbReference type="ARBA" id="ARBA00006347"/>
    </source>
</evidence>
<dbReference type="InterPro" id="IPR005788">
    <property type="entry name" value="PDI_thioredoxin-like_dom"/>
</dbReference>
<dbReference type="CDD" id="cd02982">
    <property type="entry name" value="PDI_b'_family"/>
    <property type="match status" value="1"/>
</dbReference>
<dbReference type="CDD" id="cd02961">
    <property type="entry name" value="PDI_a_family"/>
    <property type="match status" value="1"/>
</dbReference>
<dbReference type="FunFam" id="3.40.30.10:FF:000023">
    <property type="entry name" value="Protein disulfide-isomerase"/>
    <property type="match status" value="1"/>
</dbReference>
<evidence type="ECO:0000256" key="12">
    <source>
        <dbReference type="RuleBase" id="RU004208"/>
    </source>
</evidence>
<comment type="catalytic activity">
    <reaction evidence="1 13">
        <text>Catalyzes the rearrangement of -S-S- bonds in proteins.</text>
        <dbReference type="EC" id="5.3.4.1"/>
    </reaction>
</comment>
<evidence type="ECO:0000256" key="13">
    <source>
        <dbReference type="RuleBase" id="RU361130"/>
    </source>
</evidence>
<evidence type="ECO:0000256" key="7">
    <source>
        <dbReference type="ARBA" id="ARBA00022824"/>
    </source>
</evidence>
<dbReference type="FunFam" id="3.40.30.10:FF:000030">
    <property type="entry name" value="Protein disulfide-isomerase"/>
    <property type="match status" value="1"/>
</dbReference>
<dbReference type="PROSITE" id="PS51352">
    <property type="entry name" value="THIOREDOXIN_2"/>
    <property type="match status" value="2"/>
</dbReference>
<dbReference type="PRINTS" id="PR00421">
    <property type="entry name" value="THIOREDOXIN"/>
</dbReference>
<dbReference type="CDD" id="cd02981">
    <property type="entry name" value="PDI_b_family"/>
    <property type="match status" value="1"/>
</dbReference>
<dbReference type="Proteomes" id="UP000050794">
    <property type="component" value="Unassembled WGS sequence"/>
</dbReference>
<evidence type="ECO:0000259" key="15">
    <source>
        <dbReference type="PROSITE" id="PS51352"/>
    </source>
</evidence>
<reference evidence="18" key="1">
    <citation type="submission" date="2016-06" db="UniProtKB">
        <authorList>
            <consortium name="WormBaseParasite"/>
        </authorList>
    </citation>
    <scope>IDENTIFICATION</scope>
</reference>
<dbReference type="InterPro" id="IPR005792">
    <property type="entry name" value="Prot_disulphide_isomerase"/>
</dbReference>
<keyword evidence="7" id="KW-0256">Endoplasmic reticulum</keyword>
<dbReference type="InterPro" id="IPR036249">
    <property type="entry name" value="Thioredoxin-like_sf"/>
</dbReference>
<reference evidence="16 17" key="2">
    <citation type="submission" date="2018-11" db="EMBL/GenBank/DDBJ databases">
        <authorList>
            <consortium name="Pathogen Informatics"/>
        </authorList>
    </citation>
    <scope>NUCLEOTIDE SEQUENCE [LARGE SCALE GENOMIC DNA]</scope>
</reference>
<feature type="compositionally biased region" description="Acidic residues" evidence="14">
    <location>
        <begin position="506"/>
        <end position="517"/>
    </location>
</feature>
<evidence type="ECO:0000313" key="18">
    <source>
        <dbReference type="WBParaSite" id="TCNE_0000796701-mRNA-1"/>
    </source>
</evidence>
<dbReference type="EC" id="5.3.4.1" evidence="4 13"/>
<evidence type="ECO:0000256" key="9">
    <source>
        <dbReference type="ARBA" id="ARBA00023235"/>
    </source>
</evidence>
<feature type="disulfide bond" description="Redox-active" evidence="11">
    <location>
        <begin position="394"/>
        <end position="397"/>
    </location>
</feature>